<keyword evidence="2" id="KW-0805">Transcription regulation</keyword>
<evidence type="ECO:0000313" key="8">
    <source>
        <dbReference type="EMBL" id="WVN88589.1"/>
    </source>
</evidence>
<dbReference type="KEGG" id="cdep:91088010"/>
<comment type="subcellular location">
    <subcellularLocation>
        <location evidence="1">Nucleus</location>
    </subcellularLocation>
</comment>
<reference evidence="8" key="1">
    <citation type="submission" date="2016-06" db="EMBL/GenBank/DDBJ databases">
        <authorList>
            <person name="Cuomo C."/>
            <person name="Litvintseva A."/>
            <person name="Heitman J."/>
            <person name="Chen Y."/>
            <person name="Sun S."/>
            <person name="Springer D."/>
            <person name="Dromer F."/>
            <person name="Young S."/>
            <person name="Zeng Q."/>
            <person name="Chapman S."/>
            <person name="Gujja S."/>
            <person name="Saif S."/>
            <person name="Birren B."/>
        </authorList>
    </citation>
    <scope>NUCLEOTIDE SEQUENCE</scope>
    <source>
        <strain evidence="8">CBS 7841</strain>
    </source>
</reference>
<dbReference type="AlphaFoldDB" id="A0AAJ8JUB9"/>
<evidence type="ECO:0000256" key="3">
    <source>
        <dbReference type="ARBA" id="ARBA00023163"/>
    </source>
</evidence>
<dbReference type="InterPro" id="IPR009072">
    <property type="entry name" value="Histone-fold"/>
</dbReference>
<feature type="compositionally biased region" description="Basic and acidic residues" evidence="7">
    <location>
        <begin position="243"/>
        <end position="254"/>
    </location>
</feature>
<keyword evidence="4" id="KW-0539">Nucleus</keyword>
<dbReference type="SUPFAM" id="SSF47113">
    <property type="entry name" value="Histone-fold"/>
    <property type="match status" value="1"/>
</dbReference>
<dbReference type="Pfam" id="PF02269">
    <property type="entry name" value="TFIID-18kDa"/>
    <property type="match status" value="1"/>
</dbReference>
<dbReference type="EMBL" id="CP143787">
    <property type="protein sequence ID" value="WVN88589.1"/>
    <property type="molecule type" value="Genomic_DNA"/>
</dbReference>
<dbReference type="PANTHER" id="PTHR11380:SF5">
    <property type="entry name" value="TRANSCRIPTION INITIATION FACTOR TFIID SUBUNIT 13"/>
    <property type="match status" value="1"/>
</dbReference>
<gene>
    <name evidence="8" type="ORF">L203_103800</name>
</gene>
<feature type="compositionally biased region" description="Pro residues" evidence="7">
    <location>
        <begin position="79"/>
        <end position="89"/>
    </location>
</feature>
<name>A0AAJ8JUB9_9TREE</name>
<keyword evidence="3" id="KW-0804">Transcription</keyword>
<accession>A0AAJ8JUB9</accession>
<evidence type="ECO:0000256" key="1">
    <source>
        <dbReference type="ARBA" id="ARBA00004123"/>
    </source>
</evidence>
<dbReference type="InterPro" id="IPR003195">
    <property type="entry name" value="TFIID_TAF13"/>
</dbReference>
<keyword evidence="9" id="KW-1185">Reference proteome</keyword>
<sequence>MNKLFSSATEKSKTHLKNVCLYSDTNVCFRVNNVARPQFSYEQIRPSIQSQVRPNVRSSISTPVSGRKPDELFARSRMPPTPVNGPPDYPLGNSTEKRRRDDGMRGTMRNEIARLMYGAGDVAEPDVDTVDYMEDMVVEFIADLCHPAPPMRSNTTVAPQPVPLSAEVIRHRLSSTAALHKYLERFDHMVYMSDVLKAHRRVAAPNLTDIIEQVGNDYLGLNENGAPIAGDAATSQGQAGMKRPAEGEGDEPPRKKGRPPKMPGERKKPGPQKGWKLNRDPTILPKAKKDPNAPKRKYVRKALLKSQINSQAGTPMATSN</sequence>
<feature type="compositionally biased region" description="Polar residues" evidence="7">
    <location>
        <begin position="48"/>
        <end position="64"/>
    </location>
</feature>
<dbReference type="GO" id="GO:0051123">
    <property type="term" value="P:RNA polymerase II preinitiation complex assembly"/>
    <property type="evidence" value="ECO:0007669"/>
    <property type="project" value="TreeGrafter"/>
</dbReference>
<dbReference type="GeneID" id="91088010"/>
<protein>
    <recommendedName>
        <fullName evidence="6">Transcription initiation factor TFIID subunit 13</fullName>
    </recommendedName>
</protein>
<dbReference type="Gene3D" id="1.10.20.10">
    <property type="entry name" value="Histone, subunit A"/>
    <property type="match status" value="1"/>
</dbReference>
<dbReference type="RefSeq" id="XP_066069289.1">
    <property type="nucleotide sequence ID" value="XM_066213192.1"/>
</dbReference>
<feature type="region of interest" description="Disordered" evidence="7">
    <location>
        <begin position="48"/>
        <end position="103"/>
    </location>
</feature>
<dbReference type="Proteomes" id="UP000094043">
    <property type="component" value="Chromosome 4"/>
</dbReference>
<dbReference type="PANTHER" id="PTHR11380">
    <property type="entry name" value="TRANSCRIPTION INITIATION FACTOR TFIID/SUPT3-RELATED"/>
    <property type="match status" value="1"/>
</dbReference>
<evidence type="ECO:0000256" key="4">
    <source>
        <dbReference type="ARBA" id="ARBA00023242"/>
    </source>
</evidence>
<reference evidence="8" key="2">
    <citation type="journal article" date="2022" name="Elife">
        <title>Obligate sexual reproduction of a homothallic fungus closely related to the Cryptococcus pathogenic species complex.</title>
        <authorList>
            <person name="Passer A.R."/>
            <person name="Clancey S.A."/>
            <person name="Shea T."/>
            <person name="David-Palma M."/>
            <person name="Averette A.F."/>
            <person name="Boekhout T."/>
            <person name="Porcel B.M."/>
            <person name="Nowrousian M."/>
            <person name="Cuomo C.A."/>
            <person name="Sun S."/>
            <person name="Heitman J."/>
            <person name="Coelho M.A."/>
        </authorList>
    </citation>
    <scope>NUCLEOTIDE SEQUENCE</scope>
    <source>
        <strain evidence="8">CBS 7841</strain>
    </source>
</reference>
<dbReference type="GO" id="GO:0005669">
    <property type="term" value="C:transcription factor TFIID complex"/>
    <property type="evidence" value="ECO:0007669"/>
    <property type="project" value="TreeGrafter"/>
</dbReference>
<evidence type="ECO:0000256" key="2">
    <source>
        <dbReference type="ARBA" id="ARBA00023015"/>
    </source>
</evidence>
<evidence type="ECO:0000256" key="5">
    <source>
        <dbReference type="ARBA" id="ARBA00038392"/>
    </source>
</evidence>
<evidence type="ECO:0000256" key="7">
    <source>
        <dbReference type="SAM" id="MobiDB-lite"/>
    </source>
</evidence>
<feature type="region of interest" description="Disordered" evidence="7">
    <location>
        <begin position="229"/>
        <end position="298"/>
    </location>
</feature>
<proteinExistence type="inferred from homology"/>
<dbReference type="GO" id="GO:0046982">
    <property type="term" value="F:protein heterodimerization activity"/>
    <property type="evidence" value="ECO:0007669"/>
    <property type="project" value="InterPro"/>
</dbReference>
<reference evidence="8" key="3">
    <citation type="submission" date="2024-01" db="EMBL/GenBank/DDBJ databases">
        <authorList>
            <person name="Coelho M.A."/>
            <person name="David-Palma M."/>
            <person name="Shea T."/>
            <person name="Sun S."/>
            <person name="Cuomo C.A."/>
            <person name="Heitman J."/>
        </authorList>
    </citation>
    <scope>NUCLEOTIDE SEQUENCE</scope>
    <source>
        <strain evidence="8">CBS 7841</strain>
    </source>
</reference>
<organism evidence="8 9">
    <name type="scientific">Cryptococcus depauperatus CBS 7841</name>
    <dbReference type="NCBI Taxonomy" id="1295531"/>
    <lineage>
        <taxon>Eukaryota</taxon>
        <taxon>Fungi</taxon>
        <taxon>Dikarya</taxon>
        <taxon>Basidiomycota</taxon>
        <taxon>Agaricomycotina</taxon>
        <taxon>Tremellomycetes</taxon>
        <taxon>Tremellales</taxon>
        <taxon>Cryptococcaceae</taxon>
        <taxon>Cryptococcus</taxon>
    </lineage>
</organism>
<evidence type="ECO:0000256" key="6">
    <source>
        <dbReference type="ARBA" id="ARBA00040136"/>
    </source>
</evidence>
<comment type="similarity">
    <text evidence="5">Belongs to the TAF13 family.</text>
</comment>
<evidence type="ECO:0000313" key="9">
    <source>
        <dbReference type="Proteomes" id="UP000094043"/>
    </source>
</evidence>